<sequence>MNLVHRKCCSSALWAKAVAAEMPGNVAGFDLGDSVLEIGPGFGATTRALVGLVPRLTAIEIDETSADLLEREFDGRVRIVQGDGAAMPFEDGEFSAVVCFTMLHHVPTTALQDAIFAEAFRVLRPGGVLRAIDGLESLPFRLLHIGDTMNALDPVSIWPRLTDAGFTDIKVDHIPKRSVRFSARKPAQKRK</sequence>
<evidence type="ECO:0000259" key="1">
    <source>
        <dbReference type="Pfam" id="PF08241"/>
    </source>
</evidence>
<dbReference type="EMBL" id="AOHO01000019">
    <property type="protein sequence ID" value="EME64607.1"/>
    <property type="molecule type" value="Genomic_DNA"/>
</dbReference>
<evidence type="ECO:0000313" key="2">
    <source>
        <dbReference type="EMBL" id="EME64607.1"/>
    </source>
</evidence>
<dbReference type="InterPro" id="IPR013216">
    <property type="entry name" value="Methyltransf_11"/>
</dbReference>
<gene>
    <name evidence="2" type="ORF">H074_01687</name>
</gene>
<dbReference type="Proteomes" id="UP000054226">
    <property type="component" value="Unassembled WGS sequence"/>
</dbReference>
<evidence type="ECO:0000313" key="3">
    <source>
        <dbReference type="Proteomes" id="UP000054226"/>
    </source>
</evidence>
<dbReference type="RefSeq" id="WP_007028283.1">
    <property type="nucleotide sequence ID" value="NZ_AOHO01000019.1"/>
</dbReference>
<proteinExistence type="predicted"/>
<dbReference type="PATRIC" id="fig|1284240.4.peg.336"/>
<dbReference type="CDD" id="cd02440">
    <property type="entry name" value="AdoMet_MTases"/>
    <property type="match status" value="1"/>
</dbReference>
<dbReference type="Gene3D" id="3.40.50.150">
    <property type="entry name" value="Vaccinia Virus protein VP39"/>
    <property type="match status" value="1"/>
</dbReference>
<accession>M2ZB97</accession>
<reference evidence="2 3" key="1">
    <citation type="journal article" date="2013" name="Genome Announc.">
        <title>Draft Genome Sequence of Amycolatopsis decaplanina Strain DSM 44594T.</title>
        <authorList>
            <person name="Kaur N."/>
            <person name="Kumar S."/>
            <person name="Bala M."/>
            <person name="Raghava G.P."/>
            <person name="Mayilraj S."/>
        </authorList>
    </citation>
    <scope>NUCLEOTIDE SEQUENCE [LARGE SCALE GENOMIC DNA]</scope>
    <source>
        <strain evidence="2 3">DSM 44594</strain>
    </source>
</reference>
<organism evidence="2 3">
    <name type="scientific">Amycolatopsis decaplanina DSM 44594</name>
    <dbReference type="NCBI Taxonomy" id="1284240"/>
    <lineage>
        <taxon>Bacteria</taxon>
        <taxon>Bacillati</taxon>
        <taxon>Actinomycetota</taxon>
        <taxon>Actinomycetes</taxon>
        <taxon>Pseudonocardiales</taxon>
        <taxon>Pseudonocardiaceae</taxon>
        <taxon>Amycolatopsis</taxon>
    </lineage>
</organism>
<dbReference type="AlphaFoldDB" id="M2ZB97"/>
<protein>
    <recommendedName>
        <fullName evidence="1">Methyltransferase type 11 domain-containing protein</fullName>
    </recommendedName>
</protein>
<feature type="domain" description="Methyltransferase type 11" evidence="1">
    <location>
        <begin position="36"/>
        <end position="129"/>
    </location>
</feature>
<comment type="caution">
    <text evidence="2">The sequence shown here is derived from an EMBL/GenBank/DDBJ whole genome shotgun (WGS) entry which is preliminary data.</text>
</comment>
<keyword evidence="3" id="KW-1185">Reference proteome</keyword>
<dbReference type="SUPFAM" id="SSF53335">
    <property type="entry name" value="S-adenosyl-L-methionine-dependent methyltransferases"/>
    <property type="match status" value="1"/>
</dbReference>
<dbReference type="Pfam" id="PF08241">
    <property type="entry name" value="Methyltransf_11"/>
    <property type="match status" value="1"/>
</dbReference>
<dbReference type="PANTHER" id="PTHR42912">
    <property type="entry name" value="METHYLTRANSFERASE"/>
    <property type="match status" value="1"/>
</dbReference>
<dbReference type="GO" id="GO:0008757">
    <property type="term" value="F:S-adenosylmethionine-dependent methyltransferase activity"/>
    <property type="evidence" value="ECO:0007669"/>
    <property type="project" value="InterPro"/>
</dbReference>
<dbReference type="InterPro" id="IPR029063">
    <property type="entry name" value="SAM-dependent_MTases_sf"/>
</dbReference>
<dbReference type="PANTHER" id="PTHR42912:SF93">
    <property type="entry name" value="N6-ADENOSINE-METHYLTRANSFERASE TMT1A"/>
    <property type="match status" value="1"/>
</dbReference>
<name>M2ZB97_9PSEU</name>
<dbReference type="InterPro" id="IPR050508">
    <property type="entry name" value="Methyltransf_Superfamily"/>
</dbReference>